<dbReference type="GO" id="GO:0006082">
    <property type="term" value="P:organic acid metabolic process"/>
    <property type="evidence" value="ECO:0007669"/>
    <property type="project" value="TreeGrafter"/>
</dbReference>
<evidence type="ECO:0000256" key="5">
    <source>
        <dbReference type="RuleBase" id="RU000461"/>
    </source>
</evidence>
<evidence type="ECO:0000256" key="1">
    <source>
        <dbReference type="ARBA" id="ARBA00010617"/>
    </source>
</evidence>
<proteinExistence type="inferred from homology"/>
<accession>A0A914RV43</accession>
<dbReference type="InterPro" id="IPR017972">
    <property type="entry name" value="Cyt_P450_CS"/>
</dbReference>
<dbReference type="GO" id="GO:0006805">
    <property type="term" value="P:xenobiotic metabolic process"/>
    <property type="evidence" value="ECO:0007669"/>
    <property type="project" value="TreeGrafter"/>
</dbReference>
<dbReference type="PROSITE" id="PS00086">
    <property type="entry name" value="CYTOCHROME_P450"/>
    <property type="match status" value="1"/>
</dbReference>
<dbReference type="PANTHER" id="PTHR24300">
    <property type="entry name" value="CYTOCHROME P450 508A4-RELATED"/>
    <property type="match status" value="1"/>
</dbReference>
<dbReference type="InterPro" id="IPR036396">
    <property type="entry name" value="Cyt_P450_sf"/>
</dbReference>
<keyword evidence="3 5" id="KW-0408">Iron</keyword>
<dbReference type="GO" id="GO:0005506">
    <property type="term" value="F:iron ion binding"/>
    <property type="evidence" value="ECO:0007669"/>
    <property type="project" value="InterPro"/>
</dbReference>
<evidence type="ECO:0000256" key="4">
    <source>
        <dbReference type="ARBA" id="ARBA00023033"/>
    </source>
</evidence>
<evidence type="ECO:0000313" key="6">
    <source>
        <dbReference type="Proteomes" id="UP000887564"/>
    </source>
</evidence>
<dbReference type="PANTHER" id="PTHR24300:SF375">
    <property type="entry name" value="CYTOCHROME P450 FAMILY"/>
    <property type="match status" value="1"/>
</dbReference>
<name>A0A914RV43_PAREQ</name>
<evidence type="ECO:0000256" key="3">
    <source>
        <dbReference type="ARBA" id="ARBA00023004"/>
    </source>
</evidence>
<keyword evidence="6" id="KW-1185">Reference proteome</keyword>
<dbReference type="Pfam" id="PF00067">
    <property type="entry name" value="p450"/>
    <property type="match status" value="1"/>
</dbReference>
<dbReference type="InterPro" id="IPR050182">
    <property type="entry name" value="Cytochrome_P450_fam2"/>
</dbReference>
<comment type="similarity">
    <text evidence="1 5">Belongs to the cytochrome P450 family.</text>
</comment>
<dbReference type="GO" id="GO:0016712">
    <property type="term" value="F:oxidoreductase activity, acting on paired donors, with incorporation or reduction of molecular oxygen, reduced flavin or flavoprotein as one donor, and incorporation of one atom of oxygen"/>
    <property type="evidence" value="ECO:0007669"/>
    <property type="project" value="TreeGrafter"/>
</dbReference>
<reference evidence="7" key="1">
    <citation type="submission" date="2022-11" db="UniProtKB">
        <authorList>
            <consortium name="WormBaseParasite"/>
        </authorList>
    </citation>
    <scope>IDENTIFICATION</scope>
</reference>
<dbReference type="AlphaFoldDB" id="A0A914RV43"/>
<evidence type="ECO:0000313" key="7">
    <source>
        <dbReference type="WBParaSite" id="PEQ_0000586401-mRNA-1"/>
    </source>
</evidence>
<dbReference type="Gene3D" id="1.10.630.10">
    <property type="entry name" value="Cytochrome P450"/>
    <property type="match status" value="1"/>
</dbReference>
<protein>
    <submittedName>
        <fullName evidence="7">Uncharacterized protein</fullName>
    </submittedName>
</protein>
<dbReference type="InterPro" id="IPR001128">
    <property type="entry name" value="Cyt_P450"/>
</dbReference>
<dbReference type="GO" id="GO:0020037">
    <property type="term" value="F:heme binding"/>
    <property type="evidence" value="ECO:0007669"/>
    <property type="project" value="InterPro"/>
</dbReference>
<dbReference type="GO" id="GO:0005737">
    <property type="term" value="C:cytoplasm"/>
    <property type="evidence" value="ECO:0007669"/>
    <property type="project" value="TreeGrafter"/>
</dbReference>
<organism evidence="6 7">
    <name type="scientific">Parascaris equorum</name>
    <name type="common">Equine roundworm</name>
    <dbReference type="NCBI Taxonomy" id="6256"/>
    <lineage>
        <taxon>Eukaryota</taxon>
        <taxon>Metazoa</taxon>
        <taxon>Ecdysozoa</taxon>
        <taxon>Nematoda</taxon>
        <taxon>Chromadorea</taxon>
        <taxon>Rhabditida</taxon>
        <taxon>Spirurina</taxon>
        <taxon>Ascaridomorpha</taxon>
        <taxon>Ascaridoidea</taxon>
        <taxon>Ascarididae</taxon>
        <taxon>Parascaris</taxon>
    </lineage>
</organism>
<dbReference type="Proteomes" id="UP000887564">
    <property type="component" value="Unplaced"/>
</dbReference>
<evidence type="ECO:0000256" key="2">
    <source>
        <dbReference type="ARBA" id="ARBA00022723"/>
    </source>
</evidence>
<sequence>MHYTMAVINEKFDPERFLSEDGTFRTYEQFNPFGFGKRSCLGEGLAPIFLGVLPSLDRSPGMASVPKEYFCLVKERN</sequence>
<keyword evidence="5" id="KW-0349">Heme</keyword>
<dbReference type="WBParaSite" id="PEQ_0000586401-mRNA-1">
    <property type="protein sequence ID" value="PEQ_0000586401-mRNA-1"/>
    <property type="gene ID" value="PEQ_0000586401"/>
</dbReference>
<dbReference type="SUPFAM" id="SSF48264">
    <property type="entry name" value="Cytochrome P450"/>
    <property type="match status" value="1"/>
</dbReference>
<keyword evidence="4 5" id="KW-0503">Monooxygenase</keyword>
<keyword evidence="5" id="KW-0560">Oxidoreductase</keyword>
<keyword evidence="2 5" id="KW-0479">Metal-binding</keyword>